<protein>
    <submittedName>
        <fullName evidence="2">Uncharacterized protein</fullName>
    </submittedName>
</protein>
<sequence length="60" mass="6421">MAFKNFCDATACGTFNLGISIDKATAEKLSEAAANGRFPNTHHADQNDGALWNAVHRGSR</sequence>
<organism evidence="2 3">
    <name type="scientific">Neokomagataea tanensis NBRC 106556</name>
    <dbReference type="NCBI Taxonomy" id="1223519"/>
    <lineage>
        <taxon>Bacteria</taxon>
        <taxon>Pseudomonadati</taxon>
        <taxon>Pseudomonadota</taxon>
        <taxon>Alphaproteobacteria</taxon>
        <taxon>Acetobacterales</taxon>
        <taxon>Acetobacteraceae</taxon>
        <taxon>Neokomagataea</taxon>
    </lineage>
</organism>
<evidence type="ECO:0000313" key="3">
    <source>
        <dbReference type="Proteomes" id="UP001062443"/>
    </source>
</evidence>
<comment type="caution">
    <text evidence="2">The sequence shown here is derived from an EMBL/GenBank/DDBJ whole genome shotgun (WGS) entry which is preliminary data.</text>
</comment>
<keyword evidence="3" id="KW-1185">Reference proteome</keyword>
<evidence type="ECO:0000256" key="1">
    <source>
        <dbReference type="SAM" id="MobiDB-lite"/>
    </source>
</evidence>
<proteinExistence type="predicted"/>
<feature type="region of interest" description="Disordered" evidence="1">
    <location>
        <begin position="35"/>
        <end position="60"/>
    </location>
</feature>
<evidence type="ECO:0000313" key="2">
    <source>
        <dbReference type="EMBL" id="GBR43874.1"/>
    </source>
</evidence>
<accession>A0ABQ0QGG7</accession>
<reference evidence="2" key="1">
    <citation type="submission" date="2013-04" db="EMBL/GenBank/DDBJ databases">
        <title>The genome sequencing project of 58 acetic acid bacteria.</title>
        <authorList>
            <person name="Okamoto-Kainuma A."/>
            <person name="Ishikawa M."/>
            <person name="Umino S."/>
            <person name="Koizumi Y."/>
            <person name="Shiwa Y."/>
            <person name="Yoshikawa H."/>
            <person name="Matsutani M."/>
            <person name="Matsushita K."/>
        </authorList>
    </citation>
    <scope>NUCLEOTIDE SEQUENCE</scope>
    <source>
        <strain evidence="2">NBRC 106556</strain>
    </source>
</reference>
<name>A0ABQ0QGG7_9PROT</name>
<dbReference type="EMBL" id="BAQB01000001">
    <property type="protein sequence ID" value="GBR43874.1"/>
    <property type="molecule type" value="Genomic_DNA"/>
</dbReference>
<gene>
    <name evidence="2" type="ORF">AA106556_0242</name>
</gene>
<dbReference type="Proteomes" id="UP001062443">
    <property type="component" value="Unassembled WGS sequence"/>
</dbReference>